<protein>
    <submittedName>
        <fullName evidence="2">Zinc dependent phospholipase C family protein</fullName>
    </submittedName>
</protein>
<dbReference type="Proteomes" id="UP000694308">
    <property type="component" value="Unassembled WGS sequence"/>
</dbReference>
<evidence type="ECO:0000313" key="2">
    <source>
        <dbReference type="EMBL" id="MBV7274022.1"/>
    </source>
</evidence>
<proteinExistence type="predicted"/>
<dbReference type="RefSeq" id="WP_218321090.1">
    <property type="nucleotide sequence ID" value="NZ_JAEEGC010000062.1"/>
</dbReference>
<keyword evidence="3" id="KW-1185">Reference proteome</keyword>
<gene>
    <name evidence="2" type="ORF">I6U48_14035</name>
</gene>
<comment type="caution">
    <text evidence="2">The sequence shown here is derived from an EMBL/GenBank/DDBJ whole genome shotgun (WGS) entry which is preliminary data.</text>
</comment>
<name>A0A949TP56_9CLOT</name>
<feature type="domain" description="Phospholipase C/D" evidence="1">
    <location>
        <begin position="5"/>
        <end position="158"/>
    </location>
</feature>
<evidence type="ECO:0000313" key="3">
    <source>
        <dbReference type="Proteomes" id="UP000694308"/>
    </source>
</evidence>
<evidence type="ECO:0000259" key="1">
    <source>
        <dbReference type="Pfam" id="PF00882"/>
    </source>
</evidence>
<reference evidence="2" key="1">
    <citation type="submission" date="2020-12" db="EMBL/GenBank/DDBJ databases">
        <title>Clostridium thailandense sp. nov., a novel acetogenic bacterium isolated from peat land soil in Thailand.</title>
        <authorList>
            <person name="Chaikitkaew S."/>
            <person name="Birkeland N.K."/>
        </authorList>
    </citation>
    <scope>NUCLEOTIDE SEQUENCE</scope>
    <source>
        <strain evidence="2">PL3</strain>
    </source>
</reference>
<sequence length="212" mass="24683">MKIKTHVKLAKLAFSNNINIVPEGFSKFMFNFGLVMVDQSWHVITHPHYREKSLEYVIEKIEKLFLVKKFNAYFSMQLGVVIHYLCDFCCHSHISGSVGNIPYHLKYERDLQRYLFENYHILNSDLNKSRTNNINSTIKSISSFKVLIKDMLRNYVKGESSYLWDITQCVKIISVVCSAIFNLTLDSASNIEYCSKKAVNKIPALYRDYTPL</sequence>
<accession>A0A949TP56</accession>
<dbReference type="Pfam" id="PF00882">
    <property type="entry name" value="Zn_dep_PLPC"/>
    <property type="match status" value="1"/>
</dbReference>
<dbReference type="AlphaFoldDB" id="A0A949TP56"/>
<dbReference type="EMBL" id="JAEEGC010000062">
    <property type="protein sequence ID" value="MBV7274022.1"/>
    <property type="molecule type" value="Genomic_DNA"/>
</dbReference>
<dbReference type="InterPro" id="IPR029002">
    <property type="entry name" value="PLPC/GPLD1"/>
</dbReference>
<organism evidence="2 3">
    <name type="scientific">Clostridium thailandense</name>
    <dbReference type="NCBI Taxonomy" id="2794346"/>
    <lineage>
        <taxon>Bacteria</taxon>
        <taxon>Bacillati</taxon>
        <taxon>Bacillota</taxon>
        <taxon>Clostridia</taxon>
        <taxon>Eubacteriales</taxon>
        <taxon>Clostridiaceae</taxon>
        <taxon>Clostridium</taxon>
    </lineage>
</organism>